<name>A0A6J7WYA8_9CAUD</name>
<gene>
    <name evidence="2" type="ORF">UFOVP359_89</name>
</gene>
<organism evidence="2">
    <name type="scientific">uncultured Caudovirales phage</name>
    <dbReference type="NCBI Taxonomy" id="2100421"/>
    <lineage>
        <taxon>Viruses</taxon>
        <taxon>Duplodnaviria</taxon>
        <taxon>Heunggongvirae</taxon>
        <taxon>Uroviricota</taxon>
        <taxon>Caudoviricetes</taxon>
        <taxon>Peduoviridae</taxon>
        <taxon>Maltschvirus</taxon>
        <taxon>Maltschvirus maltsch</taxon>
    </lineage>
</organism>
<proteinExistence type="predicted"/>
<reference evidence="2" key="1">
    <citation type="submission" date="2020-05" db="EMBL/GenBank/DDBJ databases">
        <authorList>
            <person name="Chiriac C."/>
            <person name="Salcher M."/>
            <person name="Ghai R."/>
            <person name="Kavagutti S V."/>
        </authorList>
    </citation>
    <scope>NUCLEOTIDE SEQUENCE</scope>
</reference>
<dbReference type="EMBL" id="LR798295">
    <property type="protein sequence ID" value="CAB5221828.1"/>
    <property type="molecule type" value="Genomic_DNA"/>
</dbReference>
<sequence>MSERGELKRIGAKAHKNSGRGQYQKGDGNIDEFVVDVKEAGKSFNLNQEVWAKIVTDTLRTDKNKSPALLLAIGETQKIRLAVIEWAMLEDLMERANGNNT</sequence>
<evidence type="ECO:0000313" key="2">
    <source>
        <dbReference type="EMBL" id="CAB5221828.1"/>
    </source>
</evidence>
<evidence type="ECO:0000256" key="1">
    <source>
        <dbReference type="SAM" id="MobiDB-lite"/>
    </source>
</evidence>
<protein>
    <submittedName>
        <fullName evidence="2">Uncharacterized protein</fullName>
    </submittedName>
</protein>
<feature type="region of interest" description="Disordered" evidence="1">
    <location>
        <begin position="1"/>
        <end position="25"/>
    </location>
</feature>
<accession>A0A6J7WYA8</accession>